<dbReference type="OrthoDB" id="61110at2759"/>
<feature type="region of interest" description="Disordered" evidence="2">
    <location>
        <begin position="475"/>
        <end position="502"/>
    </location>
</feature>
<accession>A0A9Q3BBY9</accession>
<dbReference type="InterPro" id="IPR009091">
    <property type="entry name" value="RCC1/BLIP-II"/>
</dbReference>
<sequence length="615" mass="69127">MLEDVRLDRFCLLPIDLLIDSIIGWLPIKDLLALSEATGRVSGFKTLYRKLSKPQLWVWGQNRDSRLGLGPRKEKLELLDYLIQGFEEVPTPLRLQKAESIKMVDLQAGGWSFHGLDVCGRIWCWGTLDGISRGWTPAPHRECFTKTFEEPARFMIKNLPLFRAISCGRSHVIGISDEGSIYEWHSWSRVAKLLATPWDAPGQATSQKVIQVCAGWDFSAVLLKNGSIYFWREPQALEVSAALDSLPADSRSSTVYELDSADRIIPTPDLHAQSDNESQDENRPIRIACGDDFLICLTASGKVYKLDVSKIPLQSPNDPPTHIPLQSNLELTDSLTAERIKNAFLRNERKWEYLPQFSSPELLKQQLIEVLPEKKCEELLSPKITHISAQFRTFVVYSVANPSSNQQNSSTNSFVFFGNKDAGPGNKPEILPGLQDRGVIQVALGDHHFVALLSNGQVLSWGNYSQGALGLGHPFKPHRRLVPTNHRNVSPESREQRDYSKGTRIPTAVQSFSGTEHCLAVRRREIRSPNKRNFEAPPRYVFALAAAGWHTGCLAFNLDDDDDLDYGPGVLEEPEMTLNQNKDDSDEDDNSMPRFSGMDAHFRMGFAGRFTRGRT</sequence>
<dbReference type="AlphaFoldDB" id="A0A9Q3BBY9"/>
<evidence type="ECO:0008006" key="5">
    <source>
        <dbReference type="Google" id="ProtNLM"/>
    </source>
</evidence>
<keyword evidence="4" id="KW-1185">Reference proteome</keyword>
<evidence type="ECO:0000313" key="3">
    <source>
        <dbReference type="EMBL" id="MBW0462457.1"/>
    </source>
</evidence>
<evidence type="ECO:0000256" key="2">
    <source>
        <dbReference type="SAM" id="MobiDB-lite"/>
    </source>
</evidence>
<evidence type="ECO:0000313" key="4">
    <source>
        <dbReference type="Proteomes" id="UP000765509"/>
    </source>
</evidence>
<dbReference type="InterPro" id="IPR000408">
    <property type="entry name" value="Reg_chr_condens"/>
</dbReference>
<organism evidence="3 4">
    <name type="scientific">Austropuccinia psidii MF-1</name>
    <dbReference type="NCBI Taxonomy" id="1389203"/>
    <lineage>
        <taxon>Eukaryota</taxon>
        <taxon>Fungi</taxon>
        <taxon>Dikarya</taxon>
        <taxon>Basidiomycota</taxon>
        <taxon>Pucciniomycotina</taxon>
        <taxon>Pucciniomycetes</taxon>
        <taxon>Pucciniales</taxon>
        <taxon>Sphaerophragmiaceae</taxon>
        <taxon>Austropuccinia</taxon>
    </lineage>
</organism>
<dbReference type="GO" id="GO:0005737">
    <property type="term" value="C:cytoplasm"/>
    <property type="evidence" value="ECO:0007669"/>
    <property type="project" value="TreeGrafter"/>
</dbReference>
<dbReference type="PANTHER" id="PTHR45982">
    <property type="entry name" value="REGULATOR OF CHROMOSOME CONDENSATION"/>
    <property type="match status" value="1"/>
</dbReference>
<dbReference type="EMBL" id="AVOT02000354">
    <property type="protein sequence ID" value="MBW0462457.1"/>
    <property type="molecule type" value="Genomic_DNA"/>
</dbReference>
<dbReference type="Gene3D" id="2.130.10.30">
    <property type="entry name" value="Regulator of chromosome condensation 1/beta-lactamase-inhibitor protein II"/>
    <property type="match status" value="3"/>
</dbReference>
<dbReference type="SUPFAM" id="SSF50985">
    <property type="entry name" value="RCC1/BLIP-II"/>
    <property type="match status" value="1"/>
</dbReference>
<feature type="repeat" description="RCC1" evidence="1">
    <location>
        <begin position="120"/>
        <end position="178"/>
    </location>
</feature>
<dbReference type="PANTHER" id="PTHR45982:SF3">
    <property type="entry name" value="F-BOX PROTEIN POF9"/>
    <property type="match status" value="1"/>
</dbReference>
<gene>
    <name evidence="3" type="ORF">O181_002172</name>
</gene>
<feature type="repeat" description="RCC1" evidence="1">
    <location>
        <begin position="456"/>
        <end position="524"/>
    </location>
</feature>
<dbReference type="GO" id="GO:0005085">
    <property type="term" value="F:guanyl-nucleotide exchange factor activity"/>
    <property type="evidence" value="ECO:0007669"/>
    <property type="project" value="TreeGrafter"/>
</dbReference>
<dbReference type="InterPro" id="IPR051553">
    <property type="entry name" value="Ran_GTPase-activating"/>
</dbReference>
<dbReference type="Pfam" id="PF13540">
    <property type="entry name" value="RCC1_2"/>
    <property type="match status" value="1"/>
</dbReference>
<comment type="caution">
    <text evidence="3">The sequence shown here is derived from an EMBL/GenBank/DDBJ whole genome shotgun (WGS) entry which is preliminary data.</text>
</comment>
<name>A0A9Q3BBY9_9BASI</name>
<feature type="compositionally biased region" description="Basic and acidic residues" evidence="2">
    <location>
        <begin position="492"/>
        <end position="501"/>
    </location>
</feature>
<dbReference type="PROSITE" id="PS50012">
    <property type="entry name" value="RCC1_3"/>
    <property type="match status" value="2"/>
</dbReference>
<feature type="region of interest" description="Disordered" evidence="2">
    <location>
        <begin position="565"/>
        <end position="595"/>
    </location>
</feature>
<proteinExistence type="predicted"/>
<dbReference type="Proteomes" id="UP000765509">
    <property type="component" value="Unassembled WGS sequence"/>
</dbReference>
<protein>
    <recommendedName>
        <fullName evidence="5">F-box domain-containing protein</fullName>
    </recommendedName>
</protein>
<evidence type="ECO:0000256" key="1">
    <source>
        <dbReference type="PROSITE-ProRule" id="PRU00235"/>
    </source>
</evidence>
<reference evidence="3" key="1">
    <citation type="submission" date="2021-03" db="EMBL/GenBank/DDBJ databases">
        <title>Draft genome sequence of rust myrtle Austropuccinia psidii MF-1, a brazilian biotype.</title>
        <authorList>
            <person name="Quecine M.C."/>
            <person name="Pachon D.M.R."/>
            <person name="Bonatelli M.L."/>
            <person name="Correr F.H."/>
            <person name="Franceschini L.M."/>
            <person name="Leite T.F."/>
            <person name="Margarido G.R.A."/>
            <person name="Almeida C.A."/>
            <person name="Ferrarezi J.A."/>
            <person name="Labate C.A."/>
        </authorList>
    </citation>
    <scope>NUCLEOTIDE SEQUENCE</scope>
    <source>
        <strain evidence="3">MF-1</strain>
    </source>
</reference>